<sequence length="168" mass="19206">MHTIIGALVEANSRDAALQNAKYNVFEPLVRQDAFDYFQTFDGPGTNVSGKGRWGDVPPVLEADSEDGRDWIESRFEAMTDAYETNAKRIDDFMQAIDGEYDELWEHRDDSLVRHSMHQLGKYEGWPVTLYDAHGAGIRNRDQLEDVLTYGDGRENTETYVALSDVHW</sequence>
<evidence type="ECO:0000313" key="3">
    <source>
        <dbReference type="Proteomes" id="UP000465846"/>
    </source>
</evidence>
<accession>A0A6C0UIC7</accession>
<dbReference type="InterPro" id="IPR058308">
    <property type="entry name" value="DUF7995"/>
</dbReference>
<feature type="domain" description="DUF7995" evidence="1">
    <location>
        <begin position="1"/>
        <end position="168"/>
    </location>
</feature>
<dbReference type="Proteomes" id="UP000465846">
    <property type="component" value="Chromosome"/>
</dbReference>
<proteinExistence type="predicted"/>
<dbReference type="GeneID" id="44080560"/>
<protein>
    <submittedName>
        <fullName evidence="2">Fungal specific transcription factor domain-containing protein</fullName>
    </submittedName>
</protein>
<organism evidence="2 3">
    <name type="scientific">Halogeometricum borinquense</name>
    <dbReference type="NCBI Taxonomy" id="60847"/>
    <lineage>
        <taxon>Archaea</taxon>
        <taxon>Methanobacteriati</taxon>
        <taxon>Methanobacteriota</taxon>
        <taxon>Stenosarchaea group</taxon>
        <taxon>Halobacteria</taxon>
        <taxon>Halobacteriales</taxon>
        <taxon>Haloferacaceae</taxon>
        <taxon>Halogeometricum</taxon>
    </lineage>
</organism>
<evidence type="ECO:0000259" key="1">
    <source>
        <dbReference type="Pfam" id="PF25958"/>
    </source>
</evidence>
<dbReference type="Pfam" id="PF25958">
    <property type="entry name" value="DUF7995"/>
    <property type="match status" value="1"/>
</dbReference>
<evidence type="ECO:0000313" key="2">
    <source>
        <dbReference type="EMBL" id="QIB75324.1"/>
    </source>
</evidence>
<dbReference type="RefSeq" id="WP_163487104.1">
    <property type="nucleotide sequence ID" value="NZ_CP048739.1"/>
</dbReference>
<name>A0A6C0UIC7_9EURY</name>
<gene>
    <name evidence="2" type="ORF">G3I44_14125</name>
</gene>
<reference evidence="2 3" key="1">
    <citation type="submission" date="2020-02" db="EMBL/GenBank/DDBJ databases">
        <title>Whole genome sequence of Halogeometricum borinquense strain wsp4.</title>
        <authorList>
            <person name="Verma D.K."/>
            <person name="Gopal K."/>
            <person name="Prasad E.S."/>
        </authorList>
    </citation>
    <scope>NUCLEOTIDE SEQUENCE [LARGE SCALE GENOMIC DNA]</scope>
    <source>
        <strain evidence="3">wsp4</strain>
    </source>
</reference>
<dbReference type="EMBL" id="CP048739">
    <property type="protein sequence ID" value="QIB75324.1"/>
    <property type="molecule type" value="Genomic_DNA"/>
</dbReference>
<dbReference type="AlphaFoldDB" id="A0A6C0UIC7"/>